<evidence type="ECO:0000256" key="1">
    <source>
        <dbReference type="ARBA" id="ARBA00001974"/>
    </source>
</evidence>
<evidence type="ECO:0000313" key="7">
    <source>
        <dbReference type="EMBL" id="VVO25180.1"/>
    </source>
</evidence>
<proteinExistence type="predicted"/>
<organism evidence="7 8">
    <name type="scientific">Pseudomonas fluorescens</name>
    <dbReference type="NCBI Taxonomy" id="294"/>
    <lineage>
        <taxon>Bacteria</taxon>
        <taxon>Pseudomonadati</taxon>
        <taxon>Pseudomonadota</taxon>
        <taxon>Gammaproteobacteria</taxon>
        <taxon>Pseudomonadales</taxon>
        <taxon>Pseudomonadaceae</taxon>
        <taxon>Pseudomonas</taxon>
    </lineage>
</organism>
<dbReference type="InterPro" id="IPR050315">
    <property type="entry name" value="FAD-oxidoreductase_2"/>
</dbReference>
<dbReference type="SUPFAM" id="SSF51905">
    <property type="entry name" value="FAD/NAD(P)-binding domain"/>
    <property type="match status" value="1"/>
</dbReference>
<evidence type="ECO:0000256" key="2">
    <source>
        <dbReference type="ARBA" id="ARBA00022630"/>
    </source>
</evidence>
<dbReference type="InterPro" id="IPR036188">
    <property type="entry name" value="FAD/NAD-bd_sf"/>
</dbReference>
<dbReference type="EC" id="1.3.99.4" evidence="7"/>
<evidence type="ECO:0000256" key="3">
    <source>
        <dbReference type="ARBA" id="ARBA00022827"/>
    </source>
</evidence>
<reference evidence="7 8" key="1">
    <citation type="submission" date="2019-09" db="EMBL/GenBank/DDBJ databases">
        <authorList>
            <person name="Chandra G."/>
            <person name="Truman W A."/>
        </authorList>
    </citation>
    <scope>NUCLEOTIDE SEQUENCE [LARGE SCALE GENOMIC DNA]</scope>
    <source>
        <strain evidence="7">PS710</strain>
    </source>
</reference>
<dbReference type="InterPro" id="IPR003953">
    <property type="entry name" value="FAD-dep_OxRdtase_2_FAD-bd"/>
</dbReference>
<dbReference type="Gene3D" id="3.50.50.60">
    <property type="entry name" value="FAD/NAD(P)-binding domain"/>
    <property type="match status" value="2"/>
</dbReference>
<dbReference type="PANTHER" id="PTHR43400">
    <property type="entry name" value="FUMARATE REDUCTASE"/>
    <property type="match status" value="1"/>
</dbReference>
<dbReference type="PANTHER" id="PTHR43400:SF10">
    <property type="entry name" value="3-OXOSTEROID 1-DEHYDROGENASE"/>
    <property type="match status" value="1"/>
</dbReference>
<keyword evidence="4 7" id="KW-0560">Oxidoreductase</keyword>
<feature type="region of interest" description="Disordered" evidence="5">
    <location>
        <begin position="573"/>
        <end position="592"/>
    </location>
</feature>
<dbReference type="SUPFAM" id="SSF56425">
    <property type="entry name" value="Succinate dehydrogenase/fumarate reductase flavoprotein, catalytic domain"/>
    <property type="match status" value="1"/>
</dbReference>
<evidence type="ECO:0000259" key="6">
    <source>
        <dbReference type="Pfam" id="PF00890"/>
    </source>
</evidence>
<evidence type="ECO:0000313" key="8">
    <source>
        <dbReference type="Proteomes" id="UP000381093"/>
    </source>
</evidence>
<dbReference type="PRINTS" id="PR00411">
    <property type="entry name" value="PNDRDTASEI"/>
</dbReference>
<name>A0A5E7EEL1_PSEFL</name>
<dbReference type="InterPro" id="IPR027477">
    <property type="entry name" value="Succ_DH/fumarate_Rdtase_cat_sf"/>
</dbReference>
<evidence type="ECO:0000256" key="5">
    <source>
        <dbReference type="SAM" id="MobiDB-lite"/>
    </source>
</evidence>
<protein>
    <submittedName>
        <fullName evidence="7">3-oxosteroid 1-dehydrogenase</fullName>
        <ecNumber evidence="7">1.3.99.4</ecNumber>
    </submittedName>
</protein>
<feature type="domain" description="FAD-dependent oxidoreductase 2 FAD-binding" evidence="6">
    <location>
        <begin position="17"/>
        <end position="551"/>
    </location>
</feature>
<evidence type="ECO:0000256" key="4">
    <source>
        <dbReference type="ARBA" id="ARBA00023002"/>
    </source>
</evidence>
<accession>A0A5E7EEL1</accession>
<gene>
    <name evidence="7" type="primary">ksdD_1</name>
    <name evidence="7" type="ORF">PS710_04566</name>
</gene>
<dbReference type="GO" id="GO:0008202">
    <property type="term" value="P:steroid metabolic process"/>
    <property type="evidence" value="ECO:0007669"/>
    <property type="project" value="UniProtKB-ARBA"/>
</dbReference>
<dbReference type="RefSeq" id="WP_150766508.1">
    <property type="nucleotide sequence ID" value="NZ_CABVHW010000019.1"/>
</dbReference>
<dbReference type="GO" id="GO:0047571">
    <property type="term" value="F:3-oxosteroid 1-dehydrogenase activity"/>
    <property type="evidence" value="ECO:0007669"/>
    <property type="project" value="UniProtKB-EC"/>
</dbReference>
<sequence length="592" mass="63928">MNITTTLPSASPNLTYDVIVLGSGAAGFAAAVTASCRGLKVLLVEKTEVFGGTSAISGGAVWLHDTDQARAAGHHLSAEQMRLYLKEVIGAGYNPELIDAFIEHGREALHYLEAHSELKYSLRPLSPDYYPDLPGGTLTGRALEIDEYDGRRLGEHFKDLKRPPDGMLLFGGMMVNRLDIQHFLSFKRSPKSLWHCLKLMGRYAVDRLSHPRGTRLTVGNALIARLATTALANGVDLWLEATPEALIVEQGMVKGVQITWRNQNRKVLARGGVVLAMGGFAASPQAAEQRPHGDAQHWTMSPPANVGDGQRLAASVNAAIGNHLSANFFWAPVSVLHKADGSQERFPHLVTDRAKPGVIAVNRAGRRFVNESDSYHCFVEGMFANDGANAPCWLICDSEALNNYGMGLARPRPVDNSALIEAGYLLRADNLAELSRIAGIDAATLEQTLAQYNTDAAQGVDHQFNKGGTAYNRYMGDPSHLPNPCLKPLRKAPFYAIRLFTGDLGSARGLVTNGQANVLNMSDKPIPGLYAAGNEMNSIMNGTYPGPGITLGPGITFGYLAACDIAERLDHSTAQPSRTGEQHVLRTAHLHD</sequence>
<dbReference type="Pfam" id="PF00890">
    <property type="entry name" value="FAD_binding_2"/>
    <property type="match status" value="1"/>
</dbReference>
<dbReference type="AlphaFoldDB" id="A0A5E7EEL1"/>
<dbReference type="Proteomes" id="UP000381093">
    <property type="component" value="Unassembled WGS sequence"/>
</dbReference>
<keyword evidence="2" id="KW-0285">Flavoprotein</keyword>
<comment type="cofactor">
    <cofactor evidence="1">
        <name>FAD</name>
        <dbReference type="ChEBI" id="CHEBI:57692"/>
    </cofactor>
</comment>
<feature type="compositionally biased region" description="Basic and acidic residues" evidence="5">
    <location>
        <begin position="580"/>
        <end position="592"/>
    </location>
</feature>
<dbReference type="Gene3D" id="3.90.700.10">
    <property type="entry name" value="Succinate dehydrogenase/fumarate reductase flavoprotein, catalytic domain"/>
    <property type="match status" value="1"/>
</dbReference>
<keyword evidence="3" id="KW-0274">FAD</keyword>
<dbReference type="EMBL" id="CABVHW010000019">
    <property type="protein sequence ID" value="VVO25180.1"/>
    <property type="molecule type" value="Genomic_DNA"/>
</dbReference>